<name>A0AAV4J711_9GAST</name>
<evidence type="ECO:0000313" key="3">
    <source>
        <dbReference type="EMBL" id="GFS16356.1"/>
    </source>
</evidence>
<evidence type="ECO:0000256" key="1">
    <source>
        <dbReference type="SAM" id="Phobius"/>
    </source>
</evidence>
<keyword evidence="4" id="KW-1185">Reference proteome</keyword>
<feature type="transmembrane region" description="Helical" evidence="1">
    <location>
        <begin position="259"/>
        <end position="284"/>
    </location>
</feature>
<accession>A0AAV4J711</accession>
<keyword evidence="2" id="KW-0732">Signal</keyword>
<evidence type="ECO:0000313" key="4">
    <source>
        <dbReference type="Proteomes" id="UP000762676"/>
    </source>
</evidence>
<dbReference type="AlphaFoldDB" id="A0AAV4J711"/>
<proteinExistence type="predicted"/>
<feature type="chain" id="PRO_5043752710" evidence="2">
    <location>
        <begin position="24"/>
        <end position="360"/>
    </location>
</feature>
<dbReference type="PANTHER" id="PTHR24052">
    <property type="entry name" value="DELTA-RELATED"/>
    <property type="match status" value="1"/>
</dbReference>
<dbReference type="PANTHER" id="PTHR24052:SF8">
    <property type="entry name" value="NIMROD A, ISOFORM E"/>
    <property type="match status" value="1"/>
</dbReference>
<dbReference type="GO" id="GO:0016020">
    <property type="term" value="C:membrane"/>
    <property type="evidence" value="ECO:0007669"/>
    <property type="project" value="TreeGrafter"/>
</dbReference>
<evidence type="ECO:0000256" key="2">
    <source>
        <dbReference type="SAM" id="SignalP"/>
    </source>
</evidence>
<keyword evidence="1" id="KW-0812">Transmembrane</keyword>
<keyword evidence="1" id="KW-0472">Membrane</keyword>
<protein>
    <submittedName>
        <fullName evidence="3">Fibrinogen-related molecule</fullName>
    </submittedName>
</protein>
<feature type="signal peptide" evidence="2">
    <location>
        <begin position="1"/>
        <end position="23"/>
    </location>
</feature>
<dbReference type="EMBL" id="BMAT01006609">
    <property type="protein sequence ID" value="GFS16356.1"/>
    <property type="molecule type" value="Genomic_DNA"/>
</dbReference>
<keyword evidence="1" id="KW-1133">Transmembrane helix</keyword>
<gene>
    <name evidence="3" type="ORF">ElyMa_003212000</name>
</gene>
<dbReference type="Proteomes" id="UP000762676">
    <property type="component" value="Unassembled WGS sequence"/>
</dbReference>
<dbReference type="InterPro" id="IPR052485">
    <property type="entry name" value="MEGF_diff_regulators"/>
</dbReference>
<comment type="caution">
    <text evidence="3">The sequence shown here is derived from an EMBL/GenBank/DDBJ whole genome shotgun (WGS) entry which is preliminary data.</text>
</comment>
<organism evidence="3 4">
    <name type="scientific">Elysia marginata</name>
    <dbReference type="NCBI Taxonomy" id="1093978"/>
    <lineage>
        <taxon>Eukaryota</taxon>
        <taxon>Metazoa</taxon>
        <taxon>Spiralia</taxon>
        <taxon>Lophotrochozoa</taxon>
        <taxon>Mollusca</taxon>
        <taxon>Gastropoda</taxon>
        <taxon>Heterobranchia</taxon>
        <taxon>Euthyneura</taxon>
        <taxon>Panpulmonata</taxon>
        <taxon>Sacoglossa</taxon>
        <taxon>Placobranchoidea</taxon>
        <taxon>Plakobranchidae</taxon>
        <taxon>Elysia</taxon>
    </lineage>
</organism>
<reference evidence="3 4" key="1">
    <citation type="journal article" date="2021" name="Elife">
        <title>Chloroplast acquisition without the gene transfer in kleptoplastic sea slugs, Plakobranchus ocellatus.</title>
        <authorList>
            <person name="Maeda T."/>
            <person name="Takahashi S."/>
            <person name="Yoshida T."/>
            <person name="Shimamura S."/>
            <person name="Takaki Y."/>
            <person name="Nagai Y."/>
            <person name="Toyoda A."/>
            <person name="Suzuki Y."/>
            <person name="Arimoto A."/>
            <person name="Ishii H."/>
            <person name="Satoh N."/>
            <person name="Nishiyama T."/>
            <person name="Hasebe M."/>
            <person name="Maruyama T."/>
            <person name="Minagawa J."/>
            <person name="Obokata J."/>
            <person name="Shigenobu S."/>
        </authorList>
    </citation>
    <scope>NUCLEOTIDE SEQUENCE [LARGE SCALE GENOMIC DNA]</scope>
</reference>
<sequence>MSKGSFIPPILILLLTVNRLVLGGSTHCTTDGRFGPNCRHQCHCNNDTDCDKANGSCSSSGCDPAWFGPACQYPSVRFRVNGETSDDMGNWLTDNNDMSCNDGSTSALNVTFDMPVYLRLIRYVVNETDHLSNISLSYLDKNDQAKVLCRNTTTVRVNDLTMDIACETETKVMAFIMEGAAVESLCSLHITNDTRCPIGWHGQACEHQCNCVNQTDCHIPGEGCPSGCAPGYSSEDCMSGITGPGDFMKNTRKTRAATAVTLVVIVTAVAAVFAGVILLLKLYVASSKSDLKVREQMFSHGRNGDREGPEQENVSEIVITNPVYCTVDIVPGGVQLCDMDVKICDKPQDLSTSALGSKQD</sequence>
<dbReference type="Gene3D" id="2.170.300.10">
    <property type="entry name" value="Tie2 ligand-binding domain superfamily"/>
    <property type="match status" value="1"/>
</dbReference>